<protein>
    <submittedName>
        <fullName evidence="2">Uncharacterized protein</fullName>
    </submittedName>
</protein>
<accession>A0A4Y1ZHC0</accession>
<evidence type="ECO:0000313" key="2">
    <source>
        <dbReference type="EMBL" id="GAY78294.1"/>
    </source>
</evidence>
<dbReference type="EMBL" id="BEXB01000045">
    <property type="protein sequence ID" value="GAY78294.1"/>
    <property type="molecule type" value="Genomic_DNA"/>
</dbReference>
<organism evidence="2 3">
    <name type="scientific">Sporolactobacillus inulinus</name>
    <dbReference type="NCBI Taxonomy" id="2078"/>
    <lineage>
        <taxon>Bacteria</taxon>
        <taxon>Bacillati</taxon>
        <taxon>Bacillota</taxon>
        <taxon>Bacilli</taxon>
        <taxon>Bacillales</taxon>
        <taxon>Sporolactobacillaceae</taxon>
        <taxon>Sporolactobacillus</taxon>
    </lineage>
</organism>
<reference evidence="2 3" key="1">
    <citation type="submission" date="2017-11" db="EMBL/GenBank/DDBJ databases">
        <title>Draft Genome Sequence of Sporolactobacillus inulinus NBRC 111894 Isolated from Koso, a Japanese Sugar-Vegetable Fermented Beverage.</title>
        <authorList>
            <person name="Chiou T.Y."/>
            <person name="Oshima K."/>
            <person name="Suda W."/>
            <person name="Hattori M."/>
            <person name="Takahashi T."/>
        </authorList>
    </citation>
    <scope>NUCLEOTIDE SEQUENCE [LARGE SCALE GENOMIC DNA]</scope>
    <source>
        <strain evidence="2 3">NBRC111894</strain>
    </source>
</reference>
<feature type="region of interest" description="Disordered" evidence="1">
    <location>
        <begin position="1"/>
        <end position="25"/>
    </location>
</feature>
<sequence length="53" mass="5353">MRAGGTPQEKCVSEEASGSPAASEQLKCRSSILVMNESRVQSDGKGLGVASGA</sequence>
<dbReference type="Proteomes" id="UP000319716">
    <property type="component" value="Unassembled WGS sequence"/>
</dbReference>
<evidence type="ECO:0000256" key="1">
    <source>
        <dbReference type="SAM" id="MobiDB-lite"/>
    </source>
</evidence>
<dbReference type="AlphaFoldDB" id="A0A4Y1ZHC0"/>
<name>A0A4Y1ZHC0_9BACL</name>
<proteinExistence type="predicted"/>
<feature type="compositionally biased region" description="Low complexity" evidence="1">
    <location>
        <begin position="14"/>
        <end position="24"/>
    </location>
</feature>
<comment type="caution">
    <text evidence="2">The sequence shown here is derived from an EMBL/GenBank/DDBJ whole genome shotgun (WGS) entry which is preliminary data.</text>
</comment>
<gene>
    <name evidence="2" type="ORF">NBRC111894_3848</name>
</gene>
<evidence type="ECO:0000313" key="3">
    <source>
        <dbReference type="Proteomes" id="UP000319716"/>
    </source>
</evidence>